<dbReference type="Pfam" id="PF23572">
    <property type="entry name" value="GH3_C"/>
    <property type="match status" value="1"/>
</dbReference>
<comment type="caution">
    <text evidence="3">The sequence shown here is derived from an EMBL/GenBank/DDBJ whole genome shotgun (WGS) entry which is preliminary data.</text>
</comment>
<accession>A0A2G8JLZ1</accession>
<dbReference type="PANTHER" id="PTHR31901:SF9">
    <property type="entry name" value="GH3 DOMAIN-CONTAINING PROTEIN"/>
    <property type="match status" value="1"/>
</dbReference>
<dbReference type="EMBL" id="MRZV01001624">
    <property type="protein sequence ID" value="PIK36750.1"/>
    <property type="molecule type" value="Genomic_DNA"/>
</dbReference>
<reference evidence="3 4" key="1">
    <citation type="journal article" date="2017" name="PLoS Biol.">
        <title>The sea cucumber genome provides insights into morphological evolution and visceral regeneration.</title>
        <authorList>
            <person name="Zhang X."/>
            <person name="Sun L."/>
            <person name="Yuan J."/>
            <person name="Sun Y."/>
            <person name="Gao Y."/>
            <person name="Zhang L."/>
            <person name="Li S."/>
            <person name="Dai H."/>
            <person name="Hamel J.F."/>
            <person name="Liu C."/>
            <person name="Yu Y."/>
            <person name="Liu S."/>
            <person name="Lin W."/>
            <person name="Guo K."/>
            <person name="Jin S."/>
            <person name="Xu P."/>
            <person name="Storey K.B."/>
            <person name="Huan P."/>
            <person name="Zhang T."/>
            <person name="Zhou Y."/>
            <person name="Zhang J."/>
            <person name="Lin C."/>
            <person name="Li X."/>
            <person name="Xing L."/>
            <person name="Huo D."/>
            <person name="Sun M."/>
            <person name="Wang L."/>
            <person name="Mercier A."/>
            <person name="Li F."/>
            <person name="Yang H."/>
            <person name="Xiang J."/>
        </authorList>
    </citation>
    <scope>NUCLEOTIDE SEQUENCE [LARGE SCALE GENOMIC DNA]</scope>
    <source>
        <strain evidence="3">Shaxun</strain>
        <tissue evidence="3">Muscle</tissue>
    </source>
</reference>
<dbReference type="Pfam" id="PF23571">
    <property type="entry name" value="GH3_M"/>
    <property type="match status" value="1"/>
</dbReference>
<dbReference type="PANTHER" id="PTHR31901">
    <property type="entry name" value="GH3 DOMAIN-CONTAINING PROTEIN"/>
    <property type="match status" value="1"/>
</dbReference>
<dbReference type="AlphaFoldDB" id="A0A2G8JLZ1"/>
<name>A0A2G8JLZ1_STIJA</name>
<feature type="domain" description="GH3 middle" evidence="1">
    <location>
        <begin position="251"/>
        <end position="299"/>
    </location>
</feature>
<dbReference type="GO" id="GO:0016881">
    <property type="term" value="F:acid-amino acid ligase activity"/>
    <property type="evidence" value="ECO:0007669"/>
    <property type="project" value="TreeGrafter"/>
</dbReference>
<dbReference type="Proteomes" id="UP000230750">
    <property type="component" value="Unassembled WGS sequence"/>
</dbReference>
<keyword evidence="4" id="KW-1185">Reference proteome</keyword>
<feature type="domain" description="GH3 C-terminal" evidence="2">
    <location>
        <begin position="345"/>
        <end position="437"/>
    </location>
</feature>
<evidence type="ECO:0000259" key="1">
    <source>
        <dbReference type="Pfam" id="PF23571"/>
    </source>
</evidence>
<sequence>MTAERTTRLVATSGTTGEGKLIPKNTMEYLNDFSVMTAIFTESFPNYRPMQKTFRLHCNAEQSRTKGGRLSIASGMVIEKRMLPYMVSFSTPAHGFLIETIHDAFYVHFLFALKEREIGMTLAPFISMIVEGFKYLNQHWPKMVTDIQNGTINDSVKLPTEIRKNLVRLMGNGDSQRAEEVRQECEKGQHGIMKRLWPNMTHVTAIDNLGIRNQLMETIGKGIPFYSPMYTSAEGTMAYNVDPLQEGNEEYLLTIDHIVYEFIPEDEIDASNPKTYFVDEIQVGRKYEVVITQISGLYRTGAMLSIFGEKVDQVTIADSLNSALTLWPKIEIAFYCTAESTLVSKLPNIEKDSAARYIFFMEMKTDVTCGTIDSNKLAKEIDENIRSRHNHYRRYKQTKQIATCIVYLVEVGTFEKLKAFILNNTTASVVQFKMPQKLRTAEMVQIMLEKRIVTSSLILSLKNVNTSTRFSNATRMKREAGFESRWKLKVFTLFWIFQLATITL</sequence>
<protein>
    <submittedName>
        <fullName evidence="3">Putative indole-3-acetic acid-amido synthetase GH3.9</fullName>
    </submittedName>
</protein>
<evidence type="ECO:0000313" key="3">
    <source>
        <dbReference type="EMBL" id="PIK36750.1"/>
    </source>
</evidence>
<organism evidence="3 4">
    <name type="scientific">Stichopus japonicus</name>
    <name type="common">Sea cucumber</name>
    <dbReference type="NCBI Taxonomy" id="307972"/>
    <lineage>
        <taxon>Eukaryota</taxon>
        <taxon>Metazoa</taxon>
        <taxon>Echinodermata</taxon>
        <taxon>Eleutherozoa</taxon>
        <taxon>Echinozoa</taxon>
        <taxon>Holothuroidea</taxon>
        <taxon>Aspidochirotacea</taxon>
        <taxon>Aspidochirotida</taxon>
        <taxon>Stichopodidae</taxon>
        <taxon>Apostichopus</taxon>
    </lineage>
</organism>
<dbReference type="InterPro" id="IPR055378">
    <property type="entry name" value="GH3_C"/>
</dbReference>
<dbReference type="GO" id="GO:0005737">
    <property type="term" value="C:cytoplasm"/>
    <property type="evidence" value="ECO:0007669"/>
    <property type="project" value="TreeGrafter"/>
</dbReference>
<evidence type="ECO:0000313" key="4">
    <source>
        <dbReference type="Proteomes" id="UP000230750"/>
    </source>
</evidence>
<evidence type="ECO:0000259" key="2">
    <source>
        <dbReference type="Pfam" id="PF23572"/>
    </source>
</evidence>
<dbReference type="InterPro" id="IPR055377">
    <property type="entry name" value="GH3_M"/>
</dbReference>
<dbReference type="OrthoDB" id="10004661at2759"/>
<dbReference type="InterPro" id="IPR004993">
    <property type="entry name" value="GH3"/>
</dbReference>
<gene>
    <name evidence="3" type="ORF">BSL78_26423</name>
</gene>
<dbReference type="Pfam" id="PF03321">
    <property type="entry name" value="GH3"/>
    <property type="match status" value="1"/>
</dbReference>
<proteinExistence type="predicted"/>